<dbReference type="EMBL" id="GGEC01005292">
    <property type="protein sequence ID" value="MBW85775.1"/>
    <property type="molecule type" value="Transcribed_RNA"/>
</dbReference>
<reference evidence="1" key="1">
    <citation type="submission" date="2018-02" db="EMBL/GenBank/DDBJ databases">
        <title>Rhizophora mucronata_Transcriptome.</title>
        <authorList>
            <person name="Meera S.P."/>
            <person name="Sreeshan A."/>
            <person name="Augustine A."/>
        </authorList>
    </citation>
    <scope>NUCLEOTIDE SEQUENCE</scope>
    <source>
        <tissue evidence="1">Leaf</tissue>
    </source>
</reference>
<proteinExistence type="predicted"/>
<sequence>MSPHFCSISSHVFISKASLKMCSVTLPMPPILRIGSEEINVIMAIRSFGKTNCPLGFLIS</sequence>
<protein>
    <submittedName>
        <fullName evidence="1">Uncharacterized protein</fullName>
    </submittedName>
</protein>
<evidence type="ECO:0000313" key="1">
    <source>
        <dbReference type="EMBL" id="MBW85775.1"/>
    </source>
</evidence>
<organism evidence="1">
    <name type="scientific">Rhizophora mucronata</name>
    <name type="common">Asiatic mangrove</name>
    <dbReference type="NCBI Taxonomy" id="61149"/>
    <lineage>
        <taxon>Eukaryota</taxon>
        <taxon>Viridiplantae</taxon>
        <taxon>Streptophyta</taxon>
        <taxon>Embryophyta</taxon>
        <taxon>Tracheophyta</taxon>
        <taxon>Spermatophyta</taxon>
        <taxon>Magnoliopsida</taxon>
        <taxon>eudicotyledons</taxon>
        <taxon>Gunneridae</taxon>
        <taxon>Pentapetalae</taxon>
        <taxon>rosids</taxon>
        <taxon>fabids</taxon>
        <taxon>Malpighiales</taxon>
        <taxon>Rhizophoraceae</taxon>
        <taxon>Rhizophora</taxon>
    </lineage>
</organism>
<accession>A0A2P2IX27</accession>
<name>A0A2P2IX27_RHIMU</name>
<dbReference type="AlphaFoldDB" id="A0A2P2IX27"/>